<dbReference type="PANTHER" id="PTHR10612">
    <property type="entry name" value="APOLIPOPROTEIN D"/>
    <property type="match status" value="1"/>
</dbReference>
<evidence type="ECO:0000256" key="2">
    <source>
        <dbReference type="PIRNR" id="PIRNR036893"/>
    </source>
</evidence>
<comment type="function">
    <text evidence="2">Involved in the storage or transport of lipids necessary for membrane maintenance under stressful conditions. Displays a binding preference for lysophospholipids.</text>
</comment>
<keyword evidence="2" id="KW-0998">Cell outer membrane</keyword>
<comment type="subunit">
    <text evidence="2">Homodimer.</text>
</comment>
<protein>
    <recommendedName>
        <fullName evidence="2">Outer membrane lipoprotein Blc</fullName>
    </recommendedName>
</protein>
<comment type="subcellular location">
    <subcellularLocation>
        <location evidence="2">Cell outer membrane</location>
    </subcellularLocation>
</comment>
<keyword evidence="2" id="KW-0732">Signal</keyword>
<comment type="caution">
    <text evidence="4">The sequence shown here is derived from an EMBL/GenBank/DDBJ whole genome shotgun (WGS) entry which is preliminary data.</text>
</comment>
<dbReference type="Pfam" id="PF08212">
    <property type="entry name" value="Lipocalin_2"/>
    <property type="match status" value="1"/>
</dbReference>
<proteinExistence type="inferred from homology"/>
<organism evidence="4 5">
    <name type="scientific">Luteimonas terrae</name>
    <dbReference type="NCBI Taxonomy" id="1530191"/>
    <lineage>
        <taxon>Bacteria</taxon>
        <taxon>Pseudomonadati</taxon>
        <taxon>Pseudomonadota</taxon>
        <taxon>Gammaproteobacteria</taxon>
        <taxon>Lysobacterales</taxon>
        <taxon>Lysobacteraceae</taxon>
        <taxon>Luteimonas</taxon>
    </lineage>
</organism>
<feature type="signal peptide" evidence="2">
    <location>
        <begin position="1"/>
        <end position="23"/>
    </location>
</feature>
<feature type="chain" id="PRO_5045014841" description="Outer membrane lipoprotein Blc" evidence="2">
    <location>
        <begin position="24"/>
        <end position="196"/>
    </location>
</feature>
<dbReference type="EMBL" id="JAVDWO010000008">
    <property type="protein sequence ID" value="MDR7193475.1"/>
    <property type="molecule type" value="Genomic_DNA"/>
</dbReference>
<keyword evidence="2" id="KW-0446">Lipid-binding</keyword>
<dbReference type="InterPro" id="IPR012674">
    <property type="entry name" value="Calycin"/>
</dbReference>
<dbReference type="SUPFAM" id="SSF50814">
    <property type="entry name" value="Lipocalins"/>
    <property type="match status" value="1"/>
</dbReference>
<evidence type="ECO:0000313" key="5">
    <source>
        <dbReference type="Proteomes" id="UP001256588"/>
    </source>
</evidence>
<dbReference type="InterPro" id="IPR022271">
    <property type="entry name" value="Lipocalin_ApoD"/>
</dbReference>
<dbReference type="PROSITE" id="PS51257">
    <property type="entry name" value="PROKAR_LIPOPROTEIN"/>
    <property type="match status" value="1"/>
</dbReference>
<evidence type="ECO:0000259" key="3">
    <source>
        <dbReference type="Pfam" id="PF08212"/>
    </source>
</evidence>
<keyword evidence="2" id="KW-0472">Membrane</keyword>
<keyword evidence="2" id="KW-0449">Lipoprotein</keyword>
<evidence type="ECO:0000256" key="1">
    <source>
        <dbReference type="ARBA" id="ARBA00006889"/>
    </source>
</evidence>
<reference evidence="4 5" key="1">
    <citation type="submission" date="2023-07" db="EMBL/GenBank/DDBJ databases">
        <title>Sorghum-associated microbial communities from plants grown in Nebraska, USA.</title>
        <authorList>
            <person name="Schachtman D."/>
        </authorList>
    </citation>
    <scope>NUCLEOTIDE SEQUENCE [LARGE SCALE GENOMIC DNA]</scope>
    <source>
        <strain evidence="4 5">4099</strain>
    </source>
</reference>
<comment type="similarity">
    <text evidence="1 2">Belongs to the calycin superfamily. Lipocalin family.</text>
</comment>
<dbReference type="CDD" id="cd19438">
    <property type="entry name" value="lipocalin_Blc-like"/>
    <property type="match status" value="1"/>
</dbReference>
<dbReference type="InterPro" id="IPR047202">
    <property type="entry name" value="Lipocalin_Blc-like_dom"/>
</dbReference>
<evidence type="ECO:0000313" key="4">
    <source>
        <dbReference type="EMBL" id="MDR7193475.1"/>
    </source>
</evidence>
<dbReference type="PIRSF" id="PIRSF036893">
    <property type="entry name" value="Lipocalin_ApoD"/>
    <property type="match status" value="1"/>
</dbReference>
<feature type="domain" description="Lipocalin/cytosolic fatty-acid binding" evidence="3">
    <location>
        <begin position="40"/>
        <end position="181"/>
    </location>
</feature>
<dbReference type="Proteomes" id="UP001256588">
    <property type="component" value="Unassembled WGS sequence"/>
</dbReference>
<accession>A0ABU1XZ42</accession>
<dbReference type="PRINTS" id="PR01171">
    <property type="entry name" value="BCTLIPOCALIN"/>
</dbReference>
<dbReference type="InterPro" id="IPR000566">
    <property type="entry name" value="Lipocln_cytosolic_FA-bd_dom"/>
</dbReference>
<dbReference type="Gene3D" id="2.40.128.20">
    <property type="match status" value="1"/>
</dbReference>
<sequence>MTTTNRRFAAGLIFAGIATGMLAACGGGNVKEQIPPVAHVDVPRFMGDWYVIAQIPTRLEREAFDSVETYTLREDGKVDTTFRYRDGGFDEKIKTLHPTGTVREGTGNAIWGMQFVWPIKAEYVIVYVDEDYQQTIVGRSKRDYVWLMARTPVISEADYAAHMARIRALGYDMSKIRRVPQSAGDPARMTDASRVE</sequence>
<keyword evidence="5" id="KW-1185">Reference proteome</keyword>
<gene>
    <name evidence="4" type="ORF">J2W68_002212</name>
</gene>
<dbReference type="PANTHER" id="PTHR10612:SF34">
    <property type="entry name" value="APOLIPOPROTEIN D"/>
    <property type="match status" value="1"/>
</dbReference>
<name>A0ABU1XZ42_9GAMM</name>
<dbReference type="InterPro" id="IPR002446">
    <property type="entry name" value="Lipocalin_bac"/>
</dbReference>